<protein>
    <submittedName>
        <fullName evidence="1">Uncharacterized protein</fullName>
    </submittedName>
</protein>
<name>A0A848G701_9RHOO</name>
<dbReference type="AlphaFoldDB" id="A0A848G701"/>
<organism evidence="1 2">
    <name type="scientific">Zoogloea dura</name>
    <dbReference type="NCBI Taxonomy" id="2728840"/>
    <lineage>
        <taxon>Bacteria</taxon>
        <taxon>Pseudomonadati</taxon>
        <taxon>Pseudomonadota</taxon>
        <taxon>Betaproteobacteria</taxon>
        <taxon>Rhodocyclales</taxon>
        <taxon>Zoogloeaceae</taxon>
        <taxon>Zoogloea</taxon>
    </lineage>
</organism>
<dbReference type="Proteomes" id="UP000580043">
    <property type="component" value="Unassembled WGS sequence"/>
</dbReference>
<accession>A0A848G701</accession>
<comment type="caution">
    <text evidence="1">The sequence shown here is derived from an EMBL/GenBank/DDBJ whole genome shotgun (WGS) entry which is preliminary data.</text>
</comment>
<dbReference type="RefSeq" id="WP_169146224.1">
    <property type="nucleotide sequence ID" value="NZ_JABBGA010000009.1"/>
</dbReference>
<evidence type="ECO:0000313" key="1">
    <source>
        <dbReference type="EMBL" id="NML26686.1"/>
    </source>
</evidence>
<evidence type="ECO:0000313" key="2">
    <source>
        <dbReference type="Proteomes" id="UP000580043"/>
    </source>
</evidence>
<proteinExistence type="predicted"/>
<sequence length="169" mass="18064">MSQATSMEPLSARIPGDLYLWLAQLRVEGATTNSDKLRVLLGQLKRQHDGAFDYAAAHAWARDLTGQLRESLVVMEGQGGAHSEVLGAILDHTTAALALIVSHAPKDSGQAALLEDALVRRSFTLCEALLRQAITASAAAYDPEVIRRHVANTIELASNLPLKKGSSNG</sequence>
<reference evidence="1 2" key="1">
    <citation type="submission" date="2020-04" db="EMBL/GenBank/DDBJ databases">
        <title>Zoogloea sp. G-4-1-14 isolated from soil.</title>
        <authorList>
            <person name="Dahal R.H."/>
        </authorList>
    </citation>
    <scope>NUCLEOTIDE SEQUENCE [LARGE SCALE GENOMIC DNA]</scope>
    <source>
        <strain evidence="1 2">G-4-1-14</strain>
    </source>
</reference>
<keyword evidence="2" id="KW-1185">Reference proteome</keyword>
<dbReference type="EMBL" id="JABBGA010000009">
    <property type="protein sequence ID" value="NML26686.1"/>
    <property type="molecule type" value="Genomic_DNA"/>
</dbReference>
<gene>
    <name evidence="1" type="ORF">HHL15_13100</name>
</gene>